<evidence type="ECO:0000313" key="1">
    <source>
        <dbReference type="EMBL" id="PRD48670.1"/>
    </source>
</evidence>
<evidence type="ECO:0000313" key="2">
    <source>
        <dbReference type="Proteomes" id="UP000239711"/>
    </source>
</evidence>
<comment type="caution">
    <text evidence="1">The sequence shown here is derived from an EMBL/GenBank/DDBJ whole genome shotgun (WGS) entry which is preliminary data.</text>
</comment>
<accession>A0A2S9J7E0</accession>
<dbReference type="AlphaFoldDB" id="A0A2S9J7E0"/>
<name>A0A2S9J7E0_9SPHI</name>
<protein>
    <submittedName>
        <fullName evidence="1">Uncharacterized protein</fullName>
    </submittedName>
</protein>
<keyword evidence="2" id="KW-1185">Reference proteome</keyword>
<proteinExistence type="predicted"/>
<reference evidence="1 2" key="1">
    <citation type="submission" date="2018-02" db="EMBL/GenBank/DDBJ databases">
        <title>The draft genome of Sphingobacterium sp. 5JN-11.</title>
        <authorList>
            <person name="Liu L."/>
            <person name="Li L."/>
            <person name="Liang L."/>
            <person name="Zhang X."/>
            <person name="Wang T."/>
        </authorList>
    </citation>
    <scope>NUCLEOTIDE SEQUENCE [LARGE SCALE GENOMIC DNA]</scope>
    <source>
        <strain evidence="1 2">5JN-11</strain>
    </source>
</reference>
<dbReference type="EMBL" id="PVBQ01000003">
    <property type="protein sequence ID" value="PRD48670.1"/>
    <property type="molecule type" value="Genomic_DNA"/>
</dbReference>
<organism evidence="1 2">
    <name type="scientific">Sphingobacterium haloxyli</name>
    <dbReference type="NCBI Taxonomy" id="2100533"/>
    <lineage>
        <taxon>Bacteria</taxon>
        <taxon>Pseudomonadati</taxon>
        <taxon>Bacteroidota</taxon>
        <taxon>Sphingobacteriia</taxon>
        <taxon>Sphingobacteriales</taxon>
        <taxon>Sphingobacteriaceae</taxon>
        <taxon>Sphingobacterium</taxon>
    </lineage>
</organism>
<sequence>MVMHTKTEYLIWDKIVTSAKRRIDLSSYGEKATQISPEILDKLILHIIAAFASGEEHSTISTNLHNELHHIGMDVNEDVIDKIVSDKHILFSAEIYAAYLTFSMLEDGHTEQEVLGYVIDLLDTPKVR</sequence>
<gene>
    <name evidence="1" type="ORF">C5745_05600</name>
</gene>
<dbReference type="Proteomes" id="UP000239711">
    <property type="component" value="Unassembled WGS sequence"/>
</dbReference>